<keyword evidence="1" id="KW-0472">Membrane</keyword>
<accession>A0ABU1J0W9</accession>
<gene>
    <name evidence="2" type="ORF">JOC58_003032</name>
</gene>
<keyword evidence="2" id="KW-0966">Cell projection</keyword>
<keyword evidence="3" id="KW-1185">Reference proteome</keyword>
<protein>
    <submittedName>
        <fullName evidence="2">Flagellar basal body-associated protein FliL</fullName>
    </submittedName>
</protein>
<keyword evidence="2" id="KW-0969">Cilium</keyword>
<proteinExistence type="predicted"/>
<dbReference type="EMBL" id="JAVDQH010000012">
    <property type="protein sequence ID" value="MDR6245133.1"/>
    <property type="molecule type" value="Genomic_DNA"/>
</dbReference>
<dbReference type="RefSeq" id="WP_268239821.1">
    <property type="nucleotide sequence ID" value="NZ_BMMB01000007.1"/>
</dbReference>
<keyword evidence="1" id="KW-0812">Transmembrane</keyword>
<sequence>MKRSIWIVLGAVIVVMIGLYIGITALYHQPPTSQWIEQTGSTPQ</sequence>
<keyword evidence="1" id="KW-1133">Transmembrane helix</keyword>
<organism evidence="2 3">
    <name type="scientific">Paenibacillus hunanensis</name>
    <dbReference type="NCBI Taxonomy" id="539262"/>
    <lineage>
        <taxon>Bacteria</taxon>
        <taxon>Bacillati</taxon>
        <taxon>Bacillota</taxon>
        <taxon>Bacilli</taxon>
        <taxon>Bacillales</taxon>
        <taxon>Paenibacillaceae</taxon>
        <taxon>Paenibacillus</taxon>
    </lineage>
</organism>
<evidence type="ECO:0000313" key="2">
    <source>
        <dbReference type="EMBL" id="MDR6245133.1"/>
    </source>
</evidence>
<keyword evidence="2" id="KW-0282">Flagellum</keyword>
<comment type="caution">
    <text evidence="2">The sequence shown here is derived from an EMBL/GenBank/DDBJ whole genome shotgun (WGS) entry which is preliminary data.</text>
</comment>
<dbReference type="Proteomes" id="UP001185028">
    <property type="component" value="Unassembled WGS sequence"/>
</dbReference>
<feature type="transmembrane region" description="Helical" evidence="1">
    <location>
        <begin position="6"/>
        <end position="27"/>
    </location>
</feature>
<evidence type="ECO:0000256" key="1">
    <source>
        <dbReference type="SAM" id="Phobius"/>
    </source>
</evidence>
<reference evidence="2 3" key="1">
    <citation type="submission" date="2023-07" db="EMBL/GenBank/DDBJ databases">
        <title>Genomic Encyclopedia of Type Strains, Phase IV (KMG-IV): sequencing the most valuable type-strain genomes for metagenomic binning, comparative biology and taxonomic classification.</title>
        <authorList>
            <person name="Goeker M."/>
        </authorList>
    </citation>
    <scope>NUCLEOTIDE SEQUENCE [LARGE SCALE GENOMIC DNA]</scope>
    <source>
        <strain evidence="2 3">DSM 22170</strain>
    </source>
</reference>
<name>A0ABU1J0W9_9BACL</name>
<evidence type="ECO:0000313" key="3">
    <source>
        <dbReference type="Proteomes" id="UP001185028"/>
    </source>
</evidence>